<feature type="domain" description="AB hydrolase-1" evidence="1">
    <location>
        <begin position="5"/>
        <end position="135"/>
    </location>
</feature>
<dbReference type="InterPro" id="IPR000073">
    <property type="entry name" value="AB_hydrolase_1"/>
</dbReference>
<dbReference type="EMBL" id="SOQX01000004">
    <property type="protein sequence ID" value="TDY00930.1"/>
    <property type="molecule type" value="Genomic_DNA"/>
</dbReference>
<dbReference type="Pfam" id="PF12697">
    <property type="entry name" value="Abhydrolase_6"/>
    <property type="match status" value="1"/>
</dbReference>
<dbReference type="Gene3D" id="3.40.50.1820">
    <property type="entry name" value="alpha/beta hydrolase"/>
    <property type="match status" value="1"/>
</dbReference>
<dbReference type="PANTHER" id="PTHR37946:SF1">
    <property type="entry name" value="SLL1969 PROTEIN"/>
    <property type="match status" value="1"/>
</dbReference>
<comment type="caution">
    <text evidence="2">The sequence shown here is derived from an EMBL/GenBank/DDBJ whole genome shotgun (WGS) entry which is preliminary data.</text>
</comment>
<accession>A0A4R8IP42</accession>
<evidence type="ECO:0000313" key="3">
    <source>
        <dbReference type="Proteomes" id="UP000294914"/>
    </source>
</evidence>
<keyword evidence="3" id="KW-1185">Reference proteome</keyword>
<organism evidence="2 3">
    <name type="scientific">Thiohalophilus thiocyanatoxydans</name>
    <dbReference type="NCBI Taxonomy" id="381308"/>
    <lineage>
        <taxon>Bacteria</taxon>
        <taxon>Pseudomonadati</taxon>
        <taxon>Pseudomonadota</taxon>
        <taxon>Gammaproteobacteria</taxon>
        <taxon>Thiohalomonadales</taxon>
        <taxon>Thiohalophilaceae</taxon>
        <taxon>Thiohalophilus</taxon>
    </lineage>
</organism>
<dbReference type="OrthoDB" id="556502at2"/>
<dbReference type="SUPFAM" id="SSF53474">
    <property type="entry name" value="alpha/beta-Hydrolases"/>
    <property type="match status" value="1"/>
</dbReference>
<evidence type="ECO:0000313" key="2">
    <source>
        <dbReference type="EMBL" id="TDY00930.1"/>
    </source>
</evidence>
<dbReference type="AlphaFoldDB" id="A0A4R8IP42"/>
<name>A0A4R8IP42_9GAMM</name>
<keyword evidence="2" id="KW-0378">Hydrolase</keyword>
<dbReference type="InterPro" id="IPR029058">
    <property type="entry name" value="AB_hydrolase_fold"/>
</dbReference>
<gene>
    <name evidence="2" type="ORF">EDC23_1675</name>
</gene>
<dbReference type="RefSeq" id="WP_134083367.1">
    <property type="nucleotide sequence ID" value="NZ_SOQX01000004.1"/>
</dbReference>
<proteinExistence type="predicted"/>
<dbReference type="Proteomes" id="UP000294914">
    <property type="component" value="Unassembled WGS sequence"/>
</dbReference>
<evidence type="ECO:0000259" key="1">
    <source>
        <dbReference type="Pfam" id="PF12697"/>
    </source>
</evidence>
<protein>
    <submittedName>
        <fullName evidence="2">Alpha/beta hydrolase family protein</fullName>
    </submittedName>
</protein>
<reference evidence="2 3" key="1">
    <citation type="submission" date="2019-03" db="EMBL/GenBank/DDBJ databases">
        <title>Genomic Encyclopedia of Type Strains, Phase IV (KMG-IV): sequencing the most valuable type-strain genomes for metagenomic binning, comparative biology and taxonomic classification.</title>
        <authorList>
            <person name="Goeker M."/>
        </authorList>
    </citation>
    <scope>NUCLEOTIDE SEQUENCE [LARGE SCALE GENOMIC DNA]</scope>
    <source>
        <strain evidence="2 3">DSM 16326</strain>
    </source>
</reference>
<sequence>MSDVVVLIHGIWMTTLELRPLAWQLRRCGYTCRYFYYPSLRRCPADNARRLATYLQQLDAPRVHLVAHSMGGIVLSHLFEQGEPARIGRVVMLGTPLQGSVVARQLYARRISRLLLGRATEAGLLGDAPAWRSKVESGMIAGTRSLGIGQLLAPGKLVPPHDGTVAVSETRSPGLHHHQTVHSSHLSMLVSREVADLVCRFLQQGRFT</sequence>
<dbReference type="GO" id="GO:0016787">
    <property type="term" value="F:hydrolase activity"/>
    <property type="evidence" value="ECO:0007669"/>
    <property type="project" value="UniProtKB-KW"/>
</dbReference>
<dbReference type="PANTHER" id="PTHR37946">
    <property type="entry name" value="SLL1969 PROTEIN"/>
    <property type="match status" value="1"/>
</dbReference>